<keyword evidence="3" id="KW-1185">Reference proteome</keyword>
<dbReference type="Gene3D" id="3.40.30.10">
    <property type="entry name" value="Glutaredoxin"/>
    <property type="match status" value="1"/>
</dbReference>
<keyword evidence="1" id="KW-0732">Signal</keyword>
<dbReference type="EMBL" id="JBBJCI010000286">
    <property type="protein sequence ID" value="KAK7236154.1"/>
    <property type="molecule type" value="Genomic_DNA"/>
</dbReference>
<name>A0ABR1FRA5_AURAN</name>
<comment type="caution">
    <text evidence="2">The sequence shown here is derived from an EMBL/GenBank/DDBJ whole genome shotgun (WGS) entry which is preliminary data.</text>
</comment>
<feature type="signal peptide" evidence="1">
    <location>
        <begin position="1"/>
        <end position="15"/>
    </location>
</feature>
<proteinExistence type="predicted"/>
<dbReference type="Proteomes" id="UP001363151">
    <property type="component" value="Unassembled WGS sequence"/>
</dbReference>
<evidence type="ECO:0000313" key="2">
    <source>
        <dbReference type="EMBL" id="KAK7236154.1"/>
    </source>
</evidence>
<reference evidence="2 3" key="1">
    <citation type="submission" date="2024-03" db="EMBL/GenBank/DDBJ databases">
        <title>Aureococcus anophagefferens CCMP1851 and Kratosvirus quantuckense: Draft genome of a second virus-susceptible host strain in the model system.</title>
        <authorList>
            <person name="Chase E."/>
            <person name="Truchon A.R."/>
            <person name="Schepens W."/>
            <person name="Wilhelm S.W."/>
        </authorList>
    </citation>
    <scope>NUCLEOTIDE SEQUENCE [LARGE SCALE GENOMIC DNA]</scope>
    <source>
        <strain evidence="2 3">CCMP1851</strain>
    </source>
</reference>
<feature type="chain" id="PRO_5046459617" evidence="1">
    <location>
        <begin position="16"/>
        <end position="75"/>
    </location>
</feature>
<evidence type="ECO:0000256" key="1">
    <source>
        <dbReference type="SAM" id="SignalP"/>
    </source>
</evidence>
<protein>
    <submittedName>
        <fullName evidence="2">Peroxiredoxin</fullName>
    </submittedName>
</protein>
<sequence length="75" mass="7592">MKLALALALLPAASAFAPSRSGARATTVTNIAVGDSVPADTVLVKEFPFDTIDVPARLAGKKTIVLGLPGAFTPT</sequence>
<gene>
    <name evidence="2" type="ORF">SO694_00060041</name>
</gene>
<evidence type="ECO:0000313" key="3">
    <source>
        <dbReference type="Proteomes" id="UP001363151"/>
    </source>
</evidence>
<accession>A0ABR1FRA5</accession>
<organism evidence="2 3">
    <name type="scientific">Aureococcus anophagefferens</name>
    <name type="common">Harmful bloom alga</name>
    <dbReference type="NCBI Taxonomy" id="44056"/>
    <lineage>
        <taxon>Eukaryota</taxon>
        <taxon>Sar</taxon>
        <taxon>Stramenopiles</taxon>
        <taxon>Ochrophyta</taxon>
        <taxon>Pelagophyceae</taxon>
        <taxon>Pelagomonadales</taxon>
        <taxon>Pelagomonadaceae</taxon>
        <taxon>Aureococcus</taxon>
    </lineage>
</organism>